<feature type="non-terminal residue" evidence="1">
    <location>
        <position position="1"/>
    </location>
</feature>
<gene>
    <name evidence="1" type="ORF">SPRG_17945</name>
</gene>
<sequence length="88" mass="9893">VFTKAHPVKTTQRATDFLMAVMLEEHYAGGFMWSINPASAYMYNPGWTAGTFTKDTRSRRLTLAHQCLFAKVIAVPHLRSFPCFPNAA</sequence>
<dbReference type="Proteomes" id="UP000030745">
    <property type="component" value="Unassembled WGS sequence"/>
</dbReference>
<name>A0A067BDV4_SAPPC</name>
<accession>A0A067BDV4</accession>
<protein>
    <submittedName>
        <fullName evidence="1">Uncharacterized protein</fullName>
    </submittedName>
</protein>
<dbReference type="RefSeq" id="XP_012212749.1">
    <property type="nucleotide sequence ID" value="XM_012357359.1"/>
</dbReference>
<dbReference type="EMBL" id="KK584058">
    <property type="protein sequence ID" value="KDO16544.1"/>
    <property type="molecule type" value="Genomic_DNA"/>
</dbReference>
<dbReference type="KEGG" id="spar:SPRG_17945"/>
<dbReference type="GeneID" id="24139472"/>
<proteinExistence type="predicted"/>
<organism evidence="1 2">
    <name type="scientific">Saprolegnia parasitica (strain CBS 223.65)</name>
    <dbReference type="NCBI Taxonomy" id="695850"/>
    <lineage>
        <taxon>Eukaryota</taxon>
        <taxon>Sar</taxon>
        <taxon>Stramenopiles</taxon>
        <taxon>Oomycota</taxon>
        <taxon>Saprolegniomycetes</taxon>
        <taxon>Saprolegniales</taxon>
        <taxon>Saprolegniaceae</taxon>
        <taxon>Saprolegnia</taxon>
    </lineage>
</organism>
<keyword evidence="2" id="KW-1185">Reference proteome</keyword>
<dbReference type="OrthoDB" id="442731at2759"/>
<reference evidence="1 2" key="1">
    <citation type="journal article" date="2013" name="PLoS Genet.">
        <title>Distinctive expansion of potential virulence genes in the genome of the oomycete fish pathogen Saprolegnia parasitica.</title>
        <authorList>
            <person name="Jiang R.H."/>
            <person name="de Bruijn I."/>
            <person name="Haas B.J."/>
            <person name="Belmonte R."/>
            <person name="Lobach L."/>
            <person name="Christie J."/>
            <person name="van den Ackerveken G."/>
            <person name="Bottin A."/>
            <person name="Bulone V."/>
            <person name="Diaz-Moreno S.M."/>
            <person name="Dumas B."/>
            <person name="Fan L."/>
            <person name="Gaulin E."/>
            <person name="Govers F."/>
            <person name="Grenville-Briggs L.J."/>
            <person name="Horner N.R."/>
            <person name="Levin J.Z."/>
            <person name="Mammella M."/>
            <person name="Meijer H.J."/>
            <person name="Morris P."/>
            <person name="Nusbaum C."/>
            <person name="Oome S."/>
            <person name="Phillips A.J."/>
            <person name="van Rooyen D."/>
            <person name="Rzeszutek E."/>
            <person name="Saraiva M."/>
            <person name="Secombes C.J."/>
            <person name="Seidl M.F."/>
            <person name="Snel B."/>
            <person name="Stassen J.H."/>
            <person name="Sykes S."/>
            <person name="Tripathy S."/>
            <person name="van den Berg H."/>
            <person name="Vega-Arreguin J.C."/>
            <person name="Wawra S."/>
            <person name="Young S.K."/>
            <person name="Zeng Q."/>
            <person name="Dieguez-Uribeondo J."/>
            <person name="Russ C."/>
            <person name="Tyler B.M."/>
            <person name="van West P."/>
        </authorList>
    </citation>
    <scope>NUCLEOTIDE SEQUENCE [LARGE SCALE GENOMIC DNA]</scope>
    <source>
        <strain evidence="1 2">CBS 223.65</strain>
    </source>
</reference>
<evidence type="ECO:0000313" key="1">
    <source>
        <dbReference type="EMBL" id="KDO16544.1"/>
    </source>
</evidence>
<evidence type="ECO:0000313" key="2">
    <source>
        <dbReference type="Proteomes" id="UP000030745"/>
    </source>
</evidence>
<dbReference type="VEuPathDB" id="FungiDB:SPRG_17945"/>
<dbReference type="OMA" id="ASAYMYN"/>
<dbReference type="AlphaFoldDB" id="A0A067BDV4"/>